<gene>
    <name evidence="1" type="ORF">J7I43_24090</name>
</gene>
<dbReference type="EMBL" id="JAGHKP010000006">
    <property type="protein sequence ID" value="MBO9155330.1"/>
    <property type="molecule type" value="Genomic_DNA"/>
</dbReference>
<dbReference type="RefSeq" id="WP_209148559.1">
    <property type="nucleotide sequence ID" value="NZ_JAGHKP010000006.1"/>
</dbReference>
<name>A0ABS3YKU8_9BACT</name>
<dbReference type="Proteomes" id="UP000679126">
    <property type="component" value="Unassembled WGS sequence"/>
</dbReference>
<keyword evidence="2" id="KW-1185">Reference proteome</keyword>
<protein>
    <submittedName>
        <fullName evidence="1">Uncharacterized protein</fullName>
    </submittedName>
</protein>
<comment type="caution">
    <text evidence="1">The sequence shown here is derived from an EMBL/GenBank/DDBJ whole genome shotgun (WGS) entry which is preliminary data.</text>
</comment>
<sequence>MSFRAMGTAFLENLRSVFLWCNKKKNVGMWPGFLENKHPSNTVGKQKAAIIIPVPDHPGFFPGENQHVLNLKKAVPIATAIHRPVSFF</sequence>
<proteinExistence type="predicted"/>
<organism evidence="1 2">
    <name type="scientific">Chitinophaga chungangae</name>
    <dbReference type="NCBI Taxonomy" id="2821488"/>
    <lineage>
        <taxon>Bacteria</taxon>
        <taxon>Pseudomonadati</taxon>
        <taxon>Bacteroidota</taxon>
        <taxon>Chitinophagia</taxon>
        <taxon>Chitinophagales</taxon>
        <taxon>Chitinophagaceae</taxon>
        <taxon>Chitinophaga</taxon>
    </lineage>
</organism>
<reference evidence="2" key="1">
    <citation type="submission" date="2021-03" db="EMBL/GenBank/DDBJ databases">
        <title>Assistant Professor.</title>
        <authorList>
            <person name="Huq M.A."/>
        </authorList>
    </citation>
    <scope>NUCLEOTIDE SEQUENCE [LARGE SCALE GENOMIC DNA]</scope>
    <source>
        <strain evidence="2">MAH-28</strain>
    </source>
</reference>
<evidence type="ECO:0000313" key="2">
    <source>
        <dbReference type="Proteomes" id="UP000679126"/>
    </source>
</evidence>
<accession>A0ABS3YKU8</accession>
<evidence type="ECO:0000313" key="1">
    <source>
        <dbReference type="EMBL" id="MBO9155330.1"/>
    </source>
</evidence>